<keyword evidence="3" id="KW-1185">Reference proteome</keyword>
<accession>A0A4Z2I9Z9</accession>
<dbReference type="AlphaFoldDB" id="A0A4Z2I9Z9"/>
<feature type="region of interest" description="Disordered" evidence="1">
    <location>
        <begin position="15"/>
        <end position="44"/>
    </location>
</feature>
<reference evidence="2 3" key="1">
    <citation type="submission" date="2019-03" db="EMBL/GenBank/DDBJ databases">
        <title>First draft genome of Liparis tanakae, snailfish: a comprehensive survey of snailfish specific genes.</title>
        <authorList>
            <person name="Kim W."/>
            <person name="Song I."/>
            <person name="Jeong J.-H."/>
            <person name="Kim D."/>
            <person name="Kim S."/>
            <person name="Ryu S."/>
            <person name="Song J.Y."/>
            <person name="Lee S.K."/>
        </authorList>
    </citation>
    <scope>NUCLEOTIDE SEQUENCE [LARGE SCALE GENOMIC DNA]</scope>
    <source>
        <tissue evidence="2">Muscle</tissue>
    </source>
</reference>
<evidence type="ECO:0000313" key="2">
    <source>
        <dbReference type="EMBL" id="TNN74581.1"/>
    </source>
</evidence>
<comment type="caution">
    <text evidence="2">The sequence shown here is derived from an EMBL/GenBank/DDBJ whole genome shotgun (WGS) entry which is preliminary data.</text>
</comment>
<name>A0A4Z2I9Z9_9TELE</name>
<dbReference type="EMBL" id="SRLO01000112">
    <property type="protein sequence ID" value="TNN74581.1"/>
    <property type="molecule type" value="Genomic_DNA"/>
</dbReference>
<evidence type="ECO:0000313" key="3">
    <source>
        <dbReference type="Proteomes" id="UP000314294"/>
    </source>
</evidence>
<gene>
    <name evidence="2" type="ORF">EYF80_015128</name>
</gene>
<protein>
    <submittedName>
        <fullName evidence="2">Uncharacterized protein</fullName>
    </submittedName>
</protein>
<proteinExistence type="predicted"/>
<dbReference type="Proteomes" id="UP000314294">
    <property type="component" value="Unassembled WGS sequence"/>
</dbReference>
<sequence>MTQAHPFFLTYDTERLSGEFEPPSPSSVPTAAASGPYPHNVLHPEHHDGHNFLWDEAESVELTLRREGKQPGEAYGHRSCETNTLSSVRPFDHVQSFLLSNSWPPANQDEATGINALVSPSQTLWKCITKCAAVPQ</sequence>
<organism evidence="2 3">
    <name type="scientific">Liparis tanakae</name>
    <name type="common">Tanaka's snailfish</name>
    <dbReference type="NCBI Taxonomy" id="230148"/>
    <lineage>
        <taxon>Eukaryota</taxon>
        <taxon>Metazoa</taxon>
        <taxon>Chordata</taxon>
        <taxon>Craniata</taxon>
        <taxon>Vertebrata</taxon>
        <taxon>Euteleostomi</taxon>
        <taxon>Actinopterygii</taxon>
        <taxon>Neopterygii</taxon>
        <taxon>Teleostei</taxon>
        <taxon>Neoteleostei</taxon>
        <taxon>Acanthomorphata</taxon>
        <taxon>Eupercaria</taxon>
        <taxon>Perciformes</taxon>
        <taxon>Cottioidei</taxon>
        <taxon>Cottales</taxon>
        <taxon>Liparidae</taxon>
        <taxon>Liparis</taxon>
    </lineage>
</organism>
<evidence type="ECO:0000256" key="1">
    <source>
        <dbReference type="SAM" id="MobiDB-lite"/>
    </source>
</evidence>